<accession>A0A085MW93</accession>
<reference evidence="1" key="1">
    <citation type="journal article" date="2014" name="Nat. Genet.">
        <title>Genome and transcriptome of the porcine whipworm Trichuris suis.</title>
        <authorList>
            <person name="Jex A.R."/>
            <person name="Nejsum P."/>
            <person name="Schwarz E.M."/>
            <person name="Hu L."/>
            <person name="Young N.D."/>
            <person name="Hall R.S."/>
            <person name="Korhonen P.K."/>
            <person name="Liao S."/>
            <person name="Thamsborg S."/>
            <person name="Xia J."/>
            <person name="Xu P."/>
            <person name="Wang S."/>
            <person name="Scheerlinck J.P."/>
            <person name="Hofmann A."/>
            <person name="Sternberg P.W."/>
            <person name="Wang J."/>
            <person name="Gasser R.B."/>
        </authorList>
    </citation>
    <scope>NUCLEOTIDE SEQUENCE [LARGE SCALE GENOMIC DNA]</scope>
    <source>
        <strain evidence="1">DCEP-RM93F</strain>
    </source>
</reference>
<gene>
    <name evidence="1" type="ORF">M514_13435</name>
</gene>
<protein>
    <submittedName>
        <fullName evidence="1">Uncharacterized protein</fullName>
    </submittedName>
</protein>
<dbReference type="AlphaFoldDB" id="A0A085MW93"/>
<evidence type="ECO:0000313" key="1">
    <source>
        <dbReference type="EMBL" id="KFD61489.1"/>
    </source>
</evidence>
<organism evidence="1">
    <name type="scientific">Trichuris suis</name>
    <name type="common">pig whipworm</name>
    <dbReference type="NCBI Taxonomy" id="68888"/>
    <lineage>
        <taxon>Eukaryota</taxon>
        <taxon>Metazoa</taxon>
        <taxon>Ecdysozoa</taxon>
        <taxon>Nematoda</taxon>
        <taxon>Enoplea</taxon>
        <taxon>Dorylaimia</taxon>
        <taxon>Trichinellida</taxon>
        <taxon>Trichuridae</taxon>
        <taxon>Trichuris</taxon>
    </lineage>
</organism>
<proteinExistence type="predicted"/>
<dbReference type="EMBL" id="KL367621">
    <property type="protein sequence ID" value="KFD61489.1"/>
    <property type="molecule type" value="Genomic_DNA"/>
</dbReference>
<sequence length="105" mass="11411">MHRLEPYALRSPCLILSSRPLAETTFDRQREFFLDGKYSWNPLAARLTVGGPTGQVAAACFPGMSFLALKTEFLAATIAEQVLESAGVRGVPFNLTSPTPVCLSH</sequence>
<name>A0A085MW93_9BILA</name>
<dbReference type="Proteomes" id="UP000030758">
    <property type="component" value="Unassembled WGS sequence"/>
</dbReference>